<evidence type="ECO:0000256" key="4">
    <source>
        <dbReference type="ARBA" id="ARBA00022729"/>
    </source>
</evidence>
<dbReference type="EC" id="3.1.2.22" evidence="2"/>
<feature type="signal peptide" evidence="10">
    <location>
        <begin position="1"/>
        <end position="19"/>
    </location>
</feature>
<reference evidence="11" key="1">
    <citation type="submission" date="2019-08" db="EMBL/GenBank/DDBJ databases">
        <title>The genome of the North American firefly Photinus pyralis.</title>
        <authorList>
            <consortium name="Photinus pyralis genome working group"/>
            <person name="Fallon T.R."/>
            <person name="Sander Lower S.E."/>
            <person name="Weng J.-K."/>
        </authorList>
    </citation>
    <scope>NUCLEOTIDE SEQUENCE</scope>
    <source>
        <strain evidence="11">TRF0915ILg1</strain>
        <tissue evidence="11">Whole body</tissue>
    </source>
</reference>
<dbReference type="SUPFAM" id="SSF53474">
    <property type="entry name" value="alpha/beta-Hydrolases"/>
    <property type="match status" value="1"/>
</dbReference>
<dbReference type="OrthoDB" id="10263094at2759"/>
<dbReference type="AlphaFoldDB" id="A0A8K0GLP6"/>
<evidence type="ECO:0000313" key="11">
    <source>
        <dbReference type="EMBL" id="KAF2904694.1"/>
    </source>
</evidence>
<dbReference type="PRINTS" id="PR00414">
    <property type="entry name" value="PPTHIESTRASE"/>
</dbReference>
<dbReference type="GO" id="GO:0008474">
    <property type="term" value="F:palmitoyl-(protein) hydrolase activity"/>
    <property type="evidence" value="ECO:0007669"/>
    <property type="project" value="UniProtKB-EC"/>
</dbReference>
<keyword evidence="12" id="KW-1185">Reference proteome</keyword>
<evidence type="ECO:0000256" key="6">
    <source>
        <dbReference type="ARBA" id="ARBA00023157"/>
    </source>
</evidence>
<gene>
    <name evidence="11" type="ORF">ILUMI_01476</name>
</gene>
<evidence type="ECO:0000256" key="8">
    <source>
        <dbReference type="ARBA" id="ARBA00031934"/>
    </source>
</evidence>
<name>A0A8K0GLP6_IGNLU</name>
<keyword evidence="6" id="KW-1015">Disulfide bond</keyword>
<dbReference type="GO" id="GO:0005764">
    <property type="term" value="C:lysosome"/>
    <property type="evidence" value="ECO:0007669"/>
    <property type="project" value="TreeGrafter"/>
</dbReference>
<dbReference type="FunFam" id="3.40.50.1820:FF:000107">
    <property type="entry name" value="Palmitoyl-protein thioesterase 1"/>
    <property type="match status" value="1"/>
</dbReference>
<comment type="similarity">
    <text evidence="1">Belongs to the palmitoyl-protein thioesterase family.</text>
</comment>
<accession>A0A8K0GLP6</accession>
<keyword evidence="7" id="KW-0325">Glycoprotein</keyword>
<dbReference type="GO" id="GO:0006898">
    <property type="term" value="P:receptor-mediated endocytosis"/>
    <property type="evidence" value="ECO:0007669"/>
    <property type="project" value="TreeGrafter"/>
</dbReference>
<evidence type="ECO:0000256" key="3">
    <source>
        <dbReference type="ARBA" id="ARBA00014212"/>
    </source>
</evidence>
<proteinExistence type="inferred from homology"/>
<dbReference type="Gene3D" id="3.40.50.1820">
    <property type="entry name" value="alpha/beta hydrolase"/>
    <property type="match status" value="1"/>
</dbReference>
<dbReference type="InterPro" id="IPR002472">
    <property type="entry name" value="Palm_thioest"/>
</dbReference>
<comment type="caution">
    <text evidence="11">The sequence shown here is derived from an EMBL/GenBank/DDBJ whole genome shotgun (WGS) entry which is preliminary data.</text>
</comment>
<protein>
    <recommendedName>
        <fullName evidence="3">Palmitoyl-protein thioesterase 1</fullName>
        <ecNumber evidence="2">3.1.2.22</ecNumber>
    </recommendedName>
    <alternativeName>
        <fullName evidence="8">Palmitoyl-protein hydrolase 1</fullName>
    </alternativeName>
</protein>
<dbReference type="EMBL" id="VTPC01000704">
    <property type="protein sequence ID" value="KAF2904694.1"/>
    <property type="molecule type" value="Genomic_DNA"/>
</dbReference>
<dbReference type="Proteomes" id="UP000801492">
    <property type="component" value="Unassembled WGS sequence"/>
</dbReference>
<dbReference type="InterPro" id="IPR029058">
    <property type="entry name" value="AB_hydrolase_fold"/>
</dbReference>
<feature type="chain" id="PRO_5035436778" description="Palmitoyl-protein thioesterase 1" evidence="10">
    <location>
        <begin position="20"/>
        <end position="297"/>
    </location>
</feature>
<dbReference type="Pfam" id="PF02089">
    <property type="entry name" value="Palm_thioest"/>
    <property type="match status" value="1"/>
</dbReference>
<sequence length="297" mass="34493">MSPVSGIFLIFAILTTVSCEAYTPIVMWHGLLDTCCMPHNLGKFAKHIKEALPGVYVSQLKIGRTHLDDFINSVKMHPDKQIEIVCEMIKNDPLLANGYNAIGWSQGSQFLRGLVQRCPEPKMKTLITMSGQHQGVYGFPKCNPLKKPICNLLRRLINRLAYFGIIQETIVPATYWHNPLNHRAYVRRNTYLADINNERDINQTYIKNLQSLENFVMVKYENDTTVIPKESAWFGFYKKGQATKIENLQESNLYISDRLGLKQMDKDGKLHFLSNDWDHDDFDWPWFKENIVYKFLR</sequence>
<evidence type="ECO:0000256" key="2">
    <source>
        <dbReference type="ARBA" id="ARBA00012423"/>
    </source>
</evidence>
<keyword evidence="5" id="KW-0378">Hydrolase</keyword>
<keyword evidence="4 10" id="KW-0732">Signal</keyword>
<evidence type="ECO:0000256" key="1">
    <source>
        <dbReference type="ARBA" id="ARBA00010758"/>
    </source>
</evidence>
<dbReference type="PANTHER" id="PTHR11247">
    <property type="entry name" value="PALMITOYL-PROTEIN THIOESTERASE/DOLICHYLDIPHOSPHATASE 1"/>
    <property type="match status" value="1"/>
</dbReference>
<organism evidence="11 12">
    <name type="scientific">Ignelater luminosus</name>
    <name type="common">Cucubano</name>
    <name type="synonym">Pyrophorus luminosus</name>
    <dbReference type="NCBI Taxonomy" id="2038154"/>
    <lineage>
        <taxon>Eukaryota</taxon>
        <taxon>Metazoa</taxon>
        <taxon>Ecdysozoa</taxon>
        <taxon>Arthropoda</taxon>
        <taxon>Hexapoda</taxon>
        <taxon>Insecta</taxon>
        <taxon>Pterygota</taxon>
        <taxon>Neoptera</taxon>
        <taxon>Endopterygota</taxon>
        <taxon>Coleoptera</taxon>
        <taxon>Polyphaga</taxon>
        <taxon>Elateriformia</taxon>
        <taxon>Elateroidea</taxon>
        <taxon>Elateridae</taxon>
        <taxon>Agrypninae</taxon>
        <taxon>Pyrophorini</taxon>
        <taxon>Ignelater</taxon>
    </lineage>
</organism>
<evidence type="ECO:0000313" key="12">
    <source>
        <dbReference type="Proteomes" id="UP000801492"/>
    </source>
</evidence>
<evidence type="ECO:0000256" key="7">
    <source>
        <dbReference type="ARBA" id="ARBA00023180"/>
    </source>
</evidence>
<evidence type="ECO:0000256" key="10">
    <source>
        <dbReference type="SAM" id="SignalP"/>
    </source>
</evidence>
<evidence type="ECO:0000256" key="9">
    <source>
        <dbReference type="ARBA" id="ARBA00047409"/>
    </source>
</evidence>
<comment type="catalytic activity">
    <reaction evidence="9">
        <text>S-hexadecanoyl-L-cysteinyl-[protein] + H2O = L-cysteinyl-[protein] + hexadecanoate + H(+)</text>
        <dbReference type="Rhea" id="RHEA:19233"/>
        <dbReference type="Rhea" id="RHEA-COMP:10131"/>
        <dbReference type="Rhea" id="RHEA-COMP:11032"/>
        <dbReference type="ChEBI" id="CHEBI:7896"/>
        <dbReference type="ChEBI" id="CHEBI:15377"/>
        <dbReference type="ChEBI" id="CHEBI:15378"/>
        <dbReference type="ChEBI" id="CHEBI:29950"/>
        <dbReference type="ChEBI" id="CHEBI:74151"/>
        <dbReference type="EC" id="3.1.2.22"/>
    </reaction>
    <physiologicalReaction direction="left-to-right" evidence="9">
        <dbReference type="Rhea" id="RHEA:19234"/>
    </physiologicalReaction>
</comment>
<evidence type="ECO:0000256" key="5">
    <source>
        <dbReference type="ARBA" id="ARBA00022801"/>
    </source>
</evidence>
<dbReference type="PANTHER" id="PTHR11247:SF8">
    <property type="entry name" value="PALMITOYL-PROTEIN THIOESTERASE 1"/>
    <property type="match status" value="1"/>
</dbReference>